<protein>
    <submittedName>
        <fullName evidence="2">Uncharacterized protein</fullName>
    </submittedName>
</protein>
<reference evidence="2" key="1">
    <citation type="journal article" date="2014" name="Front. Microbiol.">
        <title>High frequency of phylogenetically diverse reductive dehalogenase-homologous genes in deep subseafloor sedimentary metagenomes.</title>
        <authorList>
            <person name="Kawai M."/>
            <person name="Futagami T."/>
            <person name="Toyoda A."/>
            <person name="Takaki Y."/>
            <person name="Nishi S."/>
            <person name="Hori S."/>
            <person name="Arai W."/>
            <person name="Tsubouchi T."/>
            <person name="Morono Y."/>
            <person name="Uchiyama I."/>
            <person name="Ito T."/>
            <person name="Fujiyama A."/>
            <person name="Inagaki F."/>
            <person name="Takami H."/>
        </authorList>
    </citation>
    <scope>NUCLEOTIDE SEQUENCE</scope>
    <source>
        <strain evidence="2">Expedition CK06-06</strain>
    </source>
</reference>
<dbReference type="EMBL" id="BARW01013918">
    <property type="protein sequence ID" value="GAI72886.1"/>
    <property type="molecule type" value="Genomic_DNA"/>
</dbReference>
<feature type="region of interest" description="Disordered" evidence="1">
    <location>
        <begin position="1"/>
        <end position="21"/>
    </location>
</feature>
<comment type="caution">
    <text evidence="2">The sequence shown here is derived from an EMBL/GenBank/DDBJ whole genome shotgun (WGS) entry which is preliminary data.</text>
</comment>
<sequence>MAEKKEEKFKPISPKDLKGDQREKVQFVTNDWEENPVVKNYHGPWKEQIYWLEG</sequence>
<accession>X1S125</accession>
<evidence type="ECO:0000313" key="2">
    <source>
        <dbReference type="EMBL" id="GAI72886.1"/>
    </source>
</evidence>
<name>X1S125_9ZZZZ</name>
<evidence type="ECO:0000256" key="1">
    <source>
        <dbReference type="SAM" id="MobiDB-lite"/>
    </source>
</evidence>
<gene>
    <name evidence="2" type="ORF">S12H4_25121</name>
</gene>
<organism evidence="2">
    <name type="scientific">marine sediment metagenome</name>
    <dbReference type="NCBI Taxonomy" id="412755"/>
    <lineage>
        <taxon>unclassified sequences</taxon>
        <taxon>metagenomes</taxon>
        <taxon>ecological metagenomes</taxon>
    </lineage>
</organism>
<proteinExistence type="predicted"/>
<dbReference type="AlphaFoldDB" id="X1S125"/>
<feature type="non-terminal residue" evidence="2">
    <location>
        <position position="54"/>
    </location>
</feature>